<accession>A0ABP3EBA5</accession>
<dbReference type="RefSeq" id="WP_343938188.1">
    <property type="nucleotide sequence ID" value="NZ_BAAABU010000023.1"/>
</dbReference>
<feature type="chain" id="PRO_5046375141" description="Secreted protein" evidence="2">
    <location>
        <begin position="25"/>
        <end position="244"/>
    </location>
</feature>
<dbReference type="InterPro" id="IPR006311">
    <property type="entry name" value="TAT_signal"/>
</dbReference>
<sequence length="244" mass="25257">MDTRRLLTTLAAACLAGTALVATAGPAAAVTFPAREVKAPPGGTQSVIALNSTATPVREPSMPLFDTAPVTGLSVFGDMELTACYPEPTGYDCPSDSVDVRVTLFVNQWKRDGTPVQDRQAGRLDRGGPGWSSPGGGKPAGPVAAGPATPSTGVQESRGGTMVKRMLLVPAIALALAGVVAPQAGATARDYGDCMDIAVGENDADPWIANDACSSEELTTCYRIFRDAYGRQQWALDACKARNA</sequence>
<keyword evidence="4" id="KW-1185">Reference proteome</keyword>
<evidence type="ECO:0000313" key="4">
    <source>
        <dbReference type="Proteomes" id="UP001500416"/>
    </source>
</evidence>
<gene>
    <name evidence="3" type="ORF">GCM10010492_65170</name>
</gene>
<organism evidence="3 4">
    <name type="scientific">Saccharothrix mutabilis subsp. mutabilis</name>
    <dbReference type="NCBI Taxonomy" id="66855"/>
    <lineage>
        <taxon>Bacteria</taxon>
        <taxon>Bacillati</taxon>
        <taxon>Actinomycetota</taxon>
        <taxon>Actinomycetes</taxon>
        <taxon>Pseudonocardiales</taxon>
        <taxon>Pseudonocardiaceae</taxon>
        <taxon>Saccharothrix</taxon>
    </lineage>
</organism>
<name>A0ABP3EBA5_9PSEU</name>
<protein>
    <recommendedName>
        <fullName evidence="5">Secreted protein</fullName>
    </recommendedName>
</protein>
<dbReference type="Proteomes" id="UP001500416">
    <property type="component" value="Unassembled WGS sequence"/>
</dbReference>
<proteinExistence type="predicted"/>
<dbReference type="PROSITE" id="PS51318">
    <property type="entry name" value="TAT"/>
    <property type="match status" value="1"/>
</dbReference>
<evidence type="ECO:0000313" key="3">
    <source>
        <dbReference type="EMBL" id="GAA0255316.1"/>
    </source>
</evidence>
<feature type="signal peptide" evidence="2">
    <location>
        <begin position="1"/>
        <end position="24"/>
    </location>
</feature>
<keyword evidence="2" id="KW-0732">Signal</keyword>
<evidence type="ECO:0000256" key="2">
    <source>
        <dbReference type="SAM" id="SignalP"/>
    </source>
</evidence>
<feature type="compositionally biased region" description="Low complexity" evidence="1">
    <location>
        <begin position="140"/>
        <end position="153"/>
    </location>
</feature>
<evidence type="ECO:0008006" key="5">
    <source>
        <dbReference type="Google" id="ProtNLM"/>
    </source>
</evidence>
<feature type="region of interest" description="Disordered" evidence="1">
    <location>
        <begin position="113"/>
        <end position="157"/>
    </location>
</feature>
<dbReference type="EMBL" id="BAAABU010000023">
    <property type="protein sequence ID" value="GAA0255316.1"/>
    <property type="molecule type" value="Genomic_DNA"/>
</dbReference>
<reference evidence="4" key="1">
    <citation type="journal article" date="2019" name="Int. J. Syst. Evol. Microbiol.">
        <title>The Global Catalogue of Microorganisms (GCM) 10K type strain sequencing project: providing services to taxonomists for standard genome sequencing and annotation.</title>
        <authorList>
            <consortium name="The Broad Institute Genomics Platform"/>
            <consortium name="The Broad Institute Genome Sequencing Center for Infectious Disease"/>
            <person name="Wu L."/>
            <person name="Ma J."/>
        </authorList>
    </citation>
    <scope>NUCLEOTIDE SEQUENCE [LARGE SCALE GENOMIC DNA]</scope>
    <source>
        <strain evidence="4">JCM 3380</strain>
    </source>
</reference>
<feature type="compositionally biased region" description="Gly residues" evidence="1">
    <location>
        <begin position="127"/>
        <end position="139"/>
    </location>
</feature>
<evidence type="ECO:0000256" key="1">
    <source>
        <dbReference type="SAM" id="MobiDB-lite"/>
    </source>
</evidence>
<comment type="caution">
    <text evidence="3">The sequence shown here is derived from an EMBL/GenBank/DDBJ whole genome shotgun (WGS) entry which is preliminary data.</text>
</comment>